<gene>
    <name evidence="1" type="ORF">dnl_63420</name>
</gene>
<sequence>MNEPLNSPNDYSIFIHQLPDKYSAIKHSTLRYIPLGIKVGKVVGLIIFSNHTILCVQEFLNFEFQVIEGYGYEVSQPRISPDSLPPAEEYCRTSFADKEKFWWYVFSLNSSSS</sequence>
<accession>A0A975BEM5</accession>
<dbReference type="KEGG" id="dli:dnl_63420"/>
<protein>
    <submittedName>
        <fullName evidence="1">Uncharacterized protein</fullName>
    </submittedName>
</protein>
<dbReference type="Proteomes" id="UP000663720">
    <property type="component" value="Chromosome"/>
</dbReference>
<dbReference type="EMBL" id="CP061799">
    <property type="protein sequence ID" value="QTA83918.1"/>
    <property type="molecule type" value="Genomic_DNA"/>
</dbReference>
<reference evidence="1" key="1">
    <citation type="journal article" date="2021" name="Microb. Physiol.">
        <title>Proteogenomic Insights into the Physiology of Marine, Sulfate-Reducing, Filamentous Desulfonema limicola and Desulfonema magnum.</title>
        <authorList>
            <person name="Schnaars V."/>
            <person name="Wohlbrand L."/>
            <person name="Scheve S."/>
            <person name="Hinrichs C."/>
            <person name="Reinhardt R."/>
            <person name="Rabus R."/>
        </authorList>
    </citation>
    <scope>NUCLEOTIDE SEQUENCE</scope>
    <source>
        <strain evidence="1">5ac10</strain>
    </source>
</reference>
<keyword evidence="2" id="KW-1185">Reference proteome</keyword>
<proteinExistence type="predicted"/>
<dbReference type="AlphaFoldDB" id="A0A975BEM5"/>
<organism evidence="1 2">
    <name type="scientific">Desulfonema limicola</name>
    <dbReference type="NCBI Taxonomy" id="45656"/>
    <lineage>
        <taxon>Bacteria</taxon>
        <taxon>Pseudomonadati</taxon>
        <taxon>Thermodesulfobacteriota</taxon>
        <taxon>Desulfobacteria</taxon>
        <taxon>Desulfobacterales</taxon>
        <taxon>Desulfococcaceae</taxon>
        <taxon>Desulfonema</taxon>
    </lineage>
</organism>
<name>A0A975BEM5_9BACT</name>
<dbReference type="RefSeq" id="WP_207689698.1">
    <property type="nucleotide sequence ID" value="NZ_CP061799.1"/>
</dbReference>
<evidence type="ECO:0000313" key="1">
    <source>
        <dbReference type="EMBL" id="QTA83918.1"/>
    </source>
</evidence>
<evidence type="ECO:0000313" key="2">
    <source>
        <dbReference type="Proteomes" id="UP000663720"/>
    </source>
</evidence>